<feature type="transmembrane region" description="Helical" evidence="6">
    <location>
        <begin position="186"/>
        <end position="207"/>
    </location>
</feature>
<feature type="transmembrane region" description="Helical" evidence="6">
    <location>
        <begin position="251"/>
        <end position="271"/>
    </location>
</feature>
<feature type="transmembrane region" description="Helical" evidence="6">
    <location>
        <begin position="126"/>
        <end position="147"/>
    </location>
</feature>
<evidence type="ECO:0000256" key="5">
    <source>
        <dbReference type="ARBA" id="ARBA00023136"/>
    </source>
</evidence>
<protein>
    <recommendedName>
        <fullName evidence="9">Oligosaccharide flippase family protein</fullName>
    </recommendedName>
</protein>
<comment type="subcellular location">
    <subcellularLocation>
        <location evidence="1">Cell membrane</location>
        <topology evidence="1">Multi-pass membrane protein</topology>
    </subcellularLocation>
</comment>
<feature type="transmembrane region" description="Helical" evidence="6">
    <location>
        <begin position="441"/>
        <end position="458"/>
    </location>
</feature>
<dbReference type="RefSeq" id="WP_066035970.1">
    <property type="nucleotide sequence ID" value="NZ_CP136906.1"/>
</dbReference>
<accession>A0A1C2G5N4</accession>
<dbReference type="PANTHER" id="PTHR30250:SF26">
    <property type="entry name" value="PSMA PROTEIN"/>
    <property type="match status" value="1"/>
</dbReference>
<dbReference type="Proteomes" id="UP000095141">
    <property type="component" value="Unassembled WGS sequence"/>
</dbReference>
<dbReference type="AlphaFoldDB" id="A0A1C2G5N4"/>
<dbReference type="Pfam" id="PF01943">
    <property type="entry name" value="Polysacc_synt"/>
    <property type="match status" value="1"/>
</dbReference>
<comment type="caution">
    <text evidence="7">The sequence shown here is derived from an EMBL/GenBank/DDBJ whole genome shotgun (WGS) entry which is preliminary data.</text>
</comment>
<dbReference type="EMBL" id="MCNS01000018">
    <property type="protein sequence ID" value="OCX46823.1"/>
    <property type="molecule type" value="Genomic_DNA"/>
</dbReference>
<reference evidence="7 8" key="1">
    <citation type="submission" date="2016-08" db="EMBL/GenBank/DDBJ databases">
        <title>Probiotic bacterium isolated from chicken gut.</title>
        <authorList>
            <person name="Levy J.L."/>
            <person name="Hassan H.M."/>
            <person name="Mendoza M.A."/>
        </authorList>
    </citation>
    <scope>NUCLEOTIDE SEQUENCE [LARGE SCALE GENOMIC DNA]</scope>
    <source>
        <strain evidence="7 8">P43</strain>
    </source>
</reference>
<evidence type="ECO:0008006" key="9">
    <source>
        <dbReference type="Google" id="ProtNLM"/>
    </source>
</evidence>
<feature type="transmembrane region" description="Helical" evidence="6">
    <location>
        <begin position="311"/>
        <end position="328"/>
    </location>
</feature>
<evidence type="ECO:0000256" key="2">
    <source>
        <dbReference type="ARBA" id="ARBA00022475"/>
    </source>
</evidence>
<keyword evidence="5 6" id="KW-0472">Membrane</keyword>
<feature type="transmembrane region" description="Helical" evidence="6">
    <location>
        <begin position="12"/>
        <end position="31"/>
    </location>
</feature>
<keyword evidence="3 6" id="KW-0812">Transmembrane</keyword>
<keyword evidence="4 6" id="KW-1133">Transmembrane helix</keyword>
<feature type="transmembrane region" description="Helical" evidence="6">
    <location>
        <begin position="95"/>
        <end position="114"/>
    </location>
</feature>
<dbReference type="GO" id="GO:0005886">
    <property type="term" value="C:plasma membrane"/>
    <property type="evidence" value="ECO:0007669"/>
    <property type="project" value="UniProtKB-SubCell"/>
</dbReference>
<evidence type="ECO:0000256" key="6">
    <source>
        <dbReference type="SAM" id="Phobius"/>
    </source>
</evidence>
<dbReference type="InterPro" id="IPR050833">
    <property type="entry name" value="Poly_Biosynth_Transport"/>
</dbReference>
<evidence type="ECO:0000256" key="3">
    <source>
        <dbReference type="ARBA" id="ARBA00022692"/>
    </source>
</evidence>
<feature type="transmembrane region" description="Helical" evidence="6">
    <location>
        <begin position="159"/>
        <end position="180"/>
    </location>
</feature>
<feature type="transmembrane region" description="Helical" evidence="6">
    <location>
        <begin position="51"/>
        <end position="74"/>
    </location>
</feature>
<dbReference type="PANTHER" id="PTHR30250">
    <property type="entry name" value="PST FAMILY PREDICTED COLANIC ACID TRANSPORTER"/>
    <property type="match status" value="1"/>
</dbReference>
<evidence type="ECO:0000313" key="8">
    <source>
        <dbReference type="Proteomes" id="UP000095141"/>
    </source>
</evidence>
<keyword evidence="2" id="KW-1003">Cell membrane</keyword>
<dbReference type="InterPro" id="IPR002797">
    <property type="entry name" value="Polysacc_synth"/>
</dbReference>
<name>A0A1C2G5N4_LIMRT</name>
<evidence type="ECO:0000256" key="4">
    <source>
        <dbReference type="ARBA" id="ARBA00022989"/>
    </source>
</evidence>
<evidence type="ECO:0000256" key="1">
    <source>
        <dbReference type="ARBA" id="ARBA00004651"/>
    </source>
</evidence>
<feature type="transmembrane region" description="Helical" evidence="6">
    <location>
        <begin position="378"/>
        <end position="396"/>
    </location>
</feature>
<feature type="transmembrane region" description="Helical" evidence="6">
    <location>
        <begin position="402"/>
        <end position="420"/>
    </location>
</feature>
<feature type="transmembrane region" description="Helical" evidence="6">
    <location>
        <begin position="470"/>
        <end position="490"/>
    </location>
</feature>
<evidence type="ECO:0000313" key="7">
    <source>
        <dbReference type="EMBL" id="OCX46823.1"/>
    </source>
</evidence>
<proteinExistence type="predicted"/>
<gene>
    <name evidence="7" type="ORF">BFD03_08895</name>
</gene>
<organism evidence="7 8">
    <name type="scientific">Limosilactobacillus reuteri</name>
    <name type="common">Lactobacillus reuteri</name>
    <dbReference type="NCBI Taxonomy" id="1598"/>
    <lineage>
        <taxon>Bacteria</taxon>
        <taxon>Bacillati</taxon>
        <taxon>Bacillota</taxon>
        <taxon>Bacilli</taxon>
        <taxon>Lactobacillales</taxon>
        <taxon>Lactobacillaceae</taxon>
        <taxon>Limosilactobacillus</taxon>
    </lineage>
</organism>
<sequence length="509" mass="58473">MNNKSSRSNLAFRNSIVSGLVTLLNFPIQFINRYFMVHYLGATYLGLTSLFTNILSVLSLADLGIGTAIVFLMYKPLADHDYDKVSLIMRYYRKIYQAIALIIFTLGICILPFLRFFIGKSISYPHVYWLFIIYLLGSASSYLFSYNQSLLYANQQNRIVSWINLLVTYIMLSIQIYTVILFHNPLLYAALFVFTGFVTNILVSIYVRAKYPLKKSTGKLSRADKHLLIQNVIGNMFMRVSGVVVTGTDNILLSIFAGVIKVGLYANYVTITTVIQKFMYQIIGAVTGSIGNFAVTKSHHESEKLFNNLQYINFIILNVAVLGILFLSNDVVSLWLGQRYVLSQLDVILIAISFYVMNYRVLGWSFISVYGLARYMKAFSISEMIANIVFSLFYMGVLKLQLTGILLGTITSTILTVMWQDPYIIFHHAFHSSMKPYFKRYLYNVLIIALELIIIFRLNEFLPTNLWRHFFALLGIVILIGLSIPLIFYCRTTEFEYVLLLLKKFLQRR</sequence>